<evidence type="ECO:0000256" key="3">
    <source>
        <dbReference type="ARBA" id="ARBA00023163"/>
    </source>
</evidence>
<dbReference type="PRINTS" id="PR00032">
    <property type="entry name" value="HTHARAC"/>
</dbReference>
<reference evidence="6" key="1">
    <citation type="journal article" date="2019" name="Int. J. Syst. Evol. Microbiol.">
        <title>The Global Catalogue of Microorganisms (GCM) 10K type strain sequencing project: providing services to taxonomists for standard genome sequencing and annotation.</title>
        <authorList>
            <consortium name="The Broad Institute Genomics Platform"/>
            <consortium name="The Broad Institute Genome Sequencing Center for Infectious Disease"/>
            <person name="Wu L."/>
            <person name="Ma J."/>
        </authorList>
    </citation>
    <scope>NUCLEOTIDE SEQUENCE [LARGE SCALE GENOMIC DNA]</scope>
    <source>
        <strain evidence="6">CCUG 49018</strain>
    </source>
</reference>
<evidence type="ECO:0000313" key="5">
    <source>
        <dbReference type="EMBL" id="MFD1237247.1"/>
    </source>
</evidence>
<gene>
    <name evidence="5" type="ORF">ACFQ34_28520</name>
</gene>
<dbReference type="InterPro" id="IPR018060">
    <property type="entry name" value="HTH_AraC"/>
</dbReference>
<dbReference type="Gene3D" id="1.10.10.60">
    <property type="entry name" value="Homeodomain-like"/>
    <property type="match status" value="1"/>
</dbReference>
<dbReference type="SUPFAM" id="SSF46689">
    <property type="entry name" value="Homeodomain-like"/>
    <property type="match status" value="1"/>
</dbReference>
<keyword evidence="1" id="KW-0805">Transcription regulation</keyword>
<organism evidence="5 6">
    <name type="scientific">Pseudonocardia benzenivorans</name>
    <dbReference type="NCBI Taxonomy" id="228005"/>
    <lineage>
        <taxon>Bacteria</taxon>
        <taxon>Bacillati</taxon>
        <taxon>Actinomycetota</taxon>
        <taxon>Actinomycetes</taxon>
        <taxon>Pseudonocardiales</taxon>
        <taxon>Pseudonocardiaceae</taxon>
        <taxon>Pseudonocardia</taxon>
    </lineage>
</organism>
<dbReference type="Proteomes" id="UP001597182">
    <property type="component" value="Unassembled WGS sequence"/>
</dbReference>
<dbReference type="RefSeq" id="WP_013675072.1">
    <property type="nucleotide sequence ID" value="NZ_BAABKS010000058.1"/>
</dbReference>
<accession>A0ABW3VQ04</accession>
<keyword evidence="3" id="KW-0804">Transcription</keyword>
<name>A0ABW3VQ04_9PSEU</name>
<sequence length="303" mass="32924">MPTWDIAARPVAEQFAVWHEVICQAFVPLTPTRTATDVPGFAARVETRGLGAVNRALIDSQPQLTAHGPREVARSDGEYVFVNLQLAGRCHVRTGAVESTVGPGRLVVLDTTEPYHLAFDEPWRMLSFRVPHRALGGRPRQAGLGHVVDGATGTGLVVSTLMRSLWRWQETGAAPDDLERSFASVVSAAIGGPVEQPARAGLRAAVLRHVASRLGDPDLSVTSVARRFAVSPRTLHAAFAEHETTFAATVRTMRLERCARALTDPAERGTITEIAARYGYRDPSAFSRAFRREYGTAPRDARG</sequence>
<proteinExistence type="predicted"/>
<feature type="domain" description="HTH araC/xylS-type" evidence="4">
    <location>
        <begin position="204"/>
        <end position="303"/>
    </location>
</feature>
<dbReference type="PANTHER" id="PTHR46796:SF6">
    <property type="entry name" value="ARAC SUBFAMILY"/>
    <property type="match status" value="1"/>
</dbReference>
<dbReference type="PANTHER" id="PTHR46796">
    <property type="entry name" value="HTH-TYPE TRANSCRIPTIONAL ACTIVATOR RHAS-RELATED"/>
    <property type="match status" value="1"/>
</dbReference>
<keyword evidence="2" id="KW-0238">DNA-binding</keyword>
<evidence type="ECO:0000256" key="1">
    <source>
        <dbReference type="ARBA" id="ARBA00023015"/>
    </source>
</evidence>
<dbReference type="InterPro" id="IPR035418">
    <property type="entry name" value="AraC-bd_2"/>
</dbReference>
<dbReference type="SMART" id="SM00342">
    <property type="entry name" value="HTH_ARAC"/>
    <property type="match status" value="1"/>
</dbReference>
<evidence type="ECO:0000256" key="2">
    <source>
        <dbReference type="ARBA" id="ARBA00023125"/>
    </source>
</evidence>
<dbReference type="EMBL" id="JBHTMB010000278">
    <property type="protein sequence ID" value="MFD1237247.1"/>
    <property type="molecule type" value="Genomic_DNA"/>
</dbReference>
<keyword evidence="6" id="KW-1185">Reference proteome</keyword>
<dbReference type="Pfam" id="PF14525">
    <property type="entry name" value="AraC_binding_2"/>
    <property type="match status" value="1"/>
</dbReference>
<dbReference type="InterPro" id="IPR009057">
    <property type="entry name" value="Homeodomain-like_sf"/>
</dbReference>
<dbReference type="Pfam" id="PF12833">
    <property type="entry name" value="HTH_18"/>
    <property type="match status" value="1"/>
</dbReference>
<dbReference type="PROSITE" id="PS01124">
    <property type="entry name" value="HTH_ARAC_FAMILY_2"/>
    <property type="match status" value="1"/>
</dbReference>
<protein>
    <submittedName>
        <fullName evidence="5">Helix-turn-helix domain-containing protein</fullName>
    </submittedName>
</protein>
<dbReference type="InterPro" id="IPR020449">
    <property type="entry name" value="Tscrpt_reg_AraC-type_HTH"/>
</dbReference>
<evidence type="ECO:0000259" key="4">
    <source>
        <dbReference type="PROSITE" id="PS01124"/>
    </source>
</evidence>
<dbReference type="InterPro" id="IPR050204">
    <property type="entry name" value="AraC_XylS_family_regulators"/>
</dbReference>
<comment type="caution">
    <text evidence="5">The sequence shown here is derived from an EMBL/GenBank/DDBJ whole genome shotgun (WGS) entry which is preliminary data.</text>
</comment>
<evidence type="ECO:0000313" key="6">
    <source>
        <dbReference type="Proteomes" id="UP001597182"/>
    </source>
</evidence>